<keyword evidence="1" id="KW-1133">Transmembrane helix</keyword>
<feature type="transmembrane region" description="Helical" evidence="1">
    <location>
        <begin position="136"/>
        <end position="164"/>
    </location>
</feature>
<comment type="caution">
    <text evidence="2">The sequence shown here is derived from an EMBL/GenBank/DDBJ whole genome shotgun (WGS) entry which is preliminary data.</text>
</comment>
<dbReference type="EMBL" id="JAACJN010000059">
    <property type="protein sequence ID" value="KAF5381197.1"/>
    <property type="molecule type" value="Genomic_DNA"/>
</dbReference>
<name>A0A8H5HDB1_9AGAR</name>
<accession>A0A8H5HDB1</accession>
<evidence type="ECO:0000256" key="1">
    <source>
        <dbReference type="SAM" id="Phobius"/>
    </source>
</evidence>
<protein>
    <submittedName>
        <fullName evidence="2">Uncharacterized protein</fullName>
    </submittedName>
</protein>
<dbReference type="AlphaFoldDB" id="A0A8H5HDB1"/>
<dbReference type="OrthoDB" id="2744793at2759"/>
<keyword evidence="1" id="KW-0812">Transmembrane</keyword>
<feature type="transmembrane region" description="Helical" evidence="1">
    <location>
        <begin position="6"/>
        <end position="30"/>
    </location>
</feature>
<feature type="transmembrane region" description="Helical" evidence="1">
    <location>
        <begin position="257"/>
        <end position="277"/>
    </location>
</feature>
<sequence length="356" mass="39684">MDGFDYFQWSYHSFCALIAESALYGIYVTLMAYAIRHLWFQETNRTKAHLATLITLLLMFSMSTTLWAMDILDNTRGFKQVYLNTSGTLPERAEAYKSELNQRFIIQTTIFSLEYLIGDTVVAWRACALWGYRRAIVIVPVVLLSSATILVSFFVGCLGLTHWTFLEYESQTCADIYLSVFFLSLSTNAVATTLVAVKAWMHYRLLLSASVAKRTRVLKVLVLLVESGLIYFLIWGAKSMGAFGNLPSSDAQFTVNMLNMLGNQVVGLYPTLLVILVRMQVSAFKSAEIETANDWGRSTTVHGGDSQERATEEGMVFARPSAGLAETLAAGTSSTIHTWPLNESTCSSPKDEGYNF</sequence>
<organism evidence="2 3">
    <name type="scientific">Collybiopsis confluens</name>
    <dbReference type="NCBI Taxonomy" id="2823264"/>
    <lineage>
        <taxon>Eukaryota</taxon>
        <taxon>Fungi</taxon>
        <taxon>Dikarya</taxon>
        <taxon>Basidiomycota</taxon>
        <taxon>Agaricomycotina</taxon>
        <taxon>Agaricomycetes</taxon>
        <taxon>Agaricomycetidae</taxon>
        <taxon>Agaricales</taxon>
        <taxon>Marasmiineae</taxon>
        <taxon>Omphalotaceae</taxon>
        <taxon>Collybiopsis</taxon>
    </lineage>
</organism>
<feature type="transmembrane region" description="Helical" evidence="1">
    <location>
        <begin position="217"/>
        <end position="237"/>
    </location>
</feature>
<keyword evidence="3" id="KW-1185">Reference proteome</keyword>
<reference evidence="2 3" key="1">
    <citation type="journal article" date="2020" name="ISME J.">
        <title>Uncovering the hidden diversity of litter-decomposition mechanisms in mushroom-forming fungi.</title>
        <authorList>
            <person name="Floudas D."/>
            <person name="Bentzer J."/>
            <person name="Ahren D."/>
            <person name="Johansson T."/>
            <person name="Persson P."/>
            <person name="Tunlid A."/>
        </authorList>
    </citation>
    <scope>NUCLEOTIDE SEQUENCE [LARGE SCALE GENOMIC DNA]</scope>
    <source>
        <strain evidence="2 3">CBS 406.79</strain>
    </source>
</reference>
<dbReference type="Proteomes" id="UP000518752">
    <property type="component" value="Unassembled WGS sequence"/>
</dbReference>
<keyword evidence="1" id="KW-0472">Membrane</keyword>
<evidence type="ECO:0000313" key="2">
    <source>
        <dbReference type="EMBL" id="KAF5381197.1"/>
    </source>
</evidence>
<gene>
    <name evidence="2" type="ORF">D9757_007883</name>
</gene>
<evidence type="ECO:0000313" key="3">
    <source>
        <dbReference type="Proteomes" id="UP000518752"/>
    </source>
</evidence>
<feature type="transmembrane region" description="Helical" evidence="1">
    <location>
        <begin position="176"/>
        <end position="197"/>
    </location>
</feature>
<proteinExistence type="predicted"/>
<feature type="transmembrane region" description="Helical" evidence="1">
    <location>
        <begin position="50"/>
        <end position="69"/>
    </location>
</feature>